<reference evidence="7" key="1">
    <citation type="submission" date="2023-10" db="EMBL/GenBank/DDBJ databases">
        <title>Genome assembly of Pristionchus species.</title>
        <authorList>
            <person name="Yoshida K."/>
            <person name="Sommer R.J."/>
        </authorList>
    </citation>
    <scope>NUCLEOTIDE SEQUENCE</scope>
    <source>
        <strain evidence="7">RS5133</strain>
    </source>
</reference>
<dbReference type="AlphaFoldDB" id="A0AAV5VRT0"/>
<feature type="non-terminal residue" evidence="7">
    <location>
        <position position="1"/>
    </location>
</feature>
<feature type="non-terminal residue" evidence="7">
    <location>
        <position position="83"/>
    </location>
</feature>
<feature type="transmembrane region" description="Helical" evidence="5">
    <location>
        <begin position="37"/>
        <end position="55"/>
    </location>
</feature>
<keyword evidence="8" id="KW-1185">Reference proteome</keyword>
<comment type="caution">
    <text evidence="7">The sequence shown here is derived from an EMBL/GenBank/DDBJ whole genome shotgun (WGS) entry which is preliminary data.</text>
</comment>
<feature type="domain" description="G-protein coupled receptors family 1 profile" evidence="6">
    <location>
        <begin position="1"/>
        <end position="83"/>
    </location>
</feature>
<keyword evidence="3 5" id="KW-1133">Transmembrane helix</keyword>
<dbReference type="EMBL" id="BTSY01000004">
    <property type="protein sequence ID" value="GMT21407.1"/>
    <property type="molecule type" value="Genomic_DNA"/>
</dbReference>
<dbReference type="PROSITE" id="PS50262">
    <property type="entry name" value="G_PROTEIN_RECEP_F1_2"/>
    <property type="match status" value="1"/>
</dbReference>
<accession>A0AAV5VRT0</accession>
<dbReference type="Pfam" id="PF10328">
    <property type="entry name" value="7TM_GPCR_Srx"/>
    <property type="match status" value="1"/>
</dbReference>
<name>A0AAV5VRT0_9BILA</name>
<evidence type="ECO:0000259" key="6">
    <source>
        <dbReference type="PROSITE" id="PS50262"/>
    </source>
</evidence>
<organism evidence="7 8">
    <name type="scientific">Pristionchus fissidentatus</name>
    <dbReference type="NCBI Taxonomy" id="1538716"/>
    <lineage>
        <taxon>Eukaryota</taxon>
        <taxon>Metazoa</taxon>
        <taxon>Ecdysozoa</taxon>
        <taxon>Nematoda</taxon>
        <taxon>Chromadorea</taxon>
        <taxon>Rhabditida</taxon>
        <taxon>Rhabditina</taxon>
        <taxon>Diplogasteromorpha</taxon>
        <taxon>Diplogasteroidea</taxon>
        <taxon>Neodiplogasteridae</taxon>
        <taxon>Pristionchus</taxon>
    </lineage>
</organism>
<evidence type="ECO:0000313" key="8">
    <source>
        <dbReference type="Proteomes" id="UP001432322"/>
    </source>
</evidence>
<evidence type="ECO:0000256" key="5">
    <source>
        <dbReference type="SAM" id="Phobius"/>
    </source>
</evidence>
<dbReference type="SUPFAM" id="SSF81321">
    <property type="entry name" value="Family A G protein-coupled receptor-like"/>
    <property type="match status" value="1"/>
</dbReference>
<protein>
    <recommendedName>
        <fullName evidence="6">G-protein coupled receptors family 1 profile domain-containing protein</fullName>
    </recommendedName>
</protein>
<gene>
    <name evidence="7" type="ORF">PFISCL1PPCAC_12704</name>
</gene>
<dbReference type="Proteomes" id="UP001432322">
    <property type="component" value="Unassembled WGS sequence"/>
</dbReference>
<sequence length="83" mass="9911">QISCFSHVSISINRVVAVYTPLTYNIMFSKWNTRMMILFYWILAVTVMTIMLKYVDCSFYLPHGTWFFVFKTNAACQTVQWYE</sequence>
<dbReference type="InterPro" id="IPR017452">
    <property type="entry name" value="GPCR_Rhodpsn_7TM"/>
</dbReference>
<dbReference type="InterPro" id="IPR019430">
    <property type="entry name" value="7TM_GPCR_serpentine_rcpt_Srx"/>
</dbReference>
<evidence type="ECO:0000256" key="1">
    <source>
        <dbReference type="ARBA" id="ARBA00004370"/>
    </source>
</evidence>
<evidence type="ECO:0000256" key="2">
    <source>
        <dbReference type="ARBA" id="ARBA00022692"/>
    </source>
</evidence>
<keyword evidence="2 5" id="KW-0812">Transmembrane</keyword>
<proteinExistence type="predicted"/>
<dbReference type="GO" id="GO:0016020">
    <property type="term" value="C:membrane"/>
    <property type="evidence" value="ECO:0007669"/>
    <property type="project" value="UniProtKB-SubCell"/>
</dbReference>
<dbReference type="PANTHER" id="PTHR23017">
    <property type="entry name" value="SERPENTINE RECEPTOR, CLASS X"/>
    <property type="match status" value="1"/>
</dbReference>
<evidence type="ECO:0000313" key="7">
    <source>
        <dbReference type="EMBL" id="GMT21407.1"/>
    </source>
</evidence>
<evidence type="ECO:0000256" key="3">
    <source>
        <dbReference type="ARBA" id="ARBA00022989"/>
    </source>
</evidence>
<comment type="subcellular location">
    <subcellularLocation>
        <location evidence="1">Membrane</location>
    </subcellularLocation>
</comment>
<keyword evidence="4 5" id="KW-0472">Membrane</keyword>
<dbReference type="Gene3D" id="1.20.1070.10">
    <property type="entry name" value="Rhodopsin 7-helix transmembrane proteins"/>
    <property type="match status" value="1"/>
</dbReference>
<evidence type="ECO:0000256" key="4">
    <source>
        <dbReference type="ARBA" id="ARBA00023136"/>
    </source>
</evidence>
<dbReference type="PANTHER" id="PTHR23017:SF44">
    <property type="entry name" value="G-PROTEIN COUPLED RECEPTORS FAMILY 1 PROFILE DOMAIN-CONTAINING PROTEIN"/>
    <property type="match status" value="1"/>
</dbReference>